<evidence type="ECO:0000256" key="1">
    <source>
        <dbReference type="SAM" id="MobiDB-lite"/>
    </source>
</evidence>
<evidence type="ECO:0000313" key="3">
    <source>
        <dbReference type="Proteomes" id="UP000708347"/>
    </source>
</evidence>
<sequence length="325" mass="31713">MRRAALAEGPQALDVISHLSGWEPPSAERLAEQPKLGNSPQVLTEDRSVVSVPMNRYASTTLATFAASIVTMGVGLAPAANASCVSAFGFGNSSHCTSSPTTIAIAIGANADAEAIGALGAAIALGNSAFAGIYGSFGSAAALGNSSSAIATNLGIAIAAGSHSAAHAGAAQSEFFNLAASIANNSEAEALGQGNVAINLFGSEAKVHAFGTDLLAFNTGNKSTITAWGTLSSALNLGGYQVIVETAGDSRAGSAFNVLGSGNAVGSAGGPFAVAGSVFQVGEKISQTGPGVHINGVKAGGAAATGPAAAKHHGDKGVGASKRKH</sequence>
<dbReference type="EMBL" id="VBSB01000003">
    <property type="protein sequence ID" value="NTY58539.1"/>
    <property type="molecule type" value="Genomic_DNA"/>
</dbReference>
<dbReference type="Proteomes" id="UP000708347">
    <property type="component" value="Unassembled WGS sequence"/>
</dbReference>
<accession>A0ABX2JLI0</accession>
<comment type="caution">
    <text evidence="2">The sequence shown here is derived from an EMBL/GenBank/DDBJ whole genome shotgun (WGS) entry which is preliminary data.</text>
</comment>
<protein>
    <recommendedName>
        <fullName evidence="4">Trimeric autotransporter adhesin YadA-like head domain-containing protein</fullName>
    </recommendedName>
</protein>
<gene>
    <name evidence="2" type="ORF">FEG63_03100</name>
</gene>
<dbReference type="RefSeq" id="WP_174396517.1">
    <property type="nucleotide sequence ID" value="NZ_VBSB01000003.1"/>
</dbReference>
<organism evidence="2 3">
    <name type="scientific">Mycolicibacterium sphagni</name>
    <dbReference type="NCBI Taxonomy" id="1786"/>
    <lineage>
        <taxon>Bacteria</taxon>
        <taxon>Bacillati</taxon>
        <taxon>Actinomycetota</taxon>
        <taxon>Actinomycetes</taxon>
        <taxon>Mycobacteriales</taxon>
        <taxon>Mycobacteriaceae</taxon>
        <taxon>Mycolicibacterium</taxon>
    </lineage>
</organism>
<feature type="region of interest" description="Disordered" evidence="1">
    <location>
        <begin position="303"/>
        <end position="325"/>
    </location>
</feature>
<name>A0ABX2JLI0_9MYCO</name>
<evidence type="ECO:0008006" key="4">
    <source>
        <dbReference type="Google" id="ProtNLM"/>
    </source>
</evidence>
<proteinExistence type="predicted"/>
<reference evidence="2 3" key="1">
    <citation type="submission" date="2019-05" db="EMBL/GenBank/DDBJ databases">
        <title>Mycolicibacterium sphagni ENV482 genome assembly.</title>
        <authorList>
            <person name="Chen W."/>
            <person name="Faulkner N.W."/>
            <person name="Hyman M.R."/>
        </authorList>
    </citation>
    <scope>NUCLEOTIDE SEQUENCE [LARGE SCALE GENOMIC DNA]</scope>
    <source>
        <strain evidence="2 3">ENV482</strain>
    </source>
</reference>
<keyword evidence="3" id="KW-1185">Reference proteome</keyword>
<evidence type="ECO:0000313" key="2">
    <source>
        <dbReference type="EMBL" id="NTY58539.1"/>
    </source>
</evidence>